<evidence type="ECO:0000313" key="2">
    <source>
        <dbReference type="Proteomes" id="UP000070376"/>
    </source>
</evidence>
<comment type="caution">
    <text evidence="1">The sequence shown here is derived from an EMBL/GenBank/DDBJ whole genome shotgun (WGS) entry which is preliminary data.</text>
</comment>
<organism evidence="1 2">
    <name type="scientific">Heyndrickxia coagulans</name>
    <name type="common">Weizmannia coagulans</name>
    <dbReference type="NCBI Taxonomy" id="1398"/>
    <lineage>
        <taxon>Bacteria</taxon>
        <taxon>Bacillati</taxon>
        <taxon>Bacillota</taxon>
        <taxon>Bacilli</taxon>
        <taxon>Bacillales</taxon>
        <taxon>Bacillaceae</taxon>
        <taxon>Heyndrickxia</taxon>
    </lineage>
</organism>
<dbReference type="AlphaFoldDB" id="A0A133K988"/>
<gene>
    <name evidence="1" type="ORF">HMPREF3213_03891</name>
</gene>
<dbReference type="EMBL" id="LRPN01000211">
    <property type="protein sequence ID" value="KWZ76138.1"/>
    <property type="molecule type" value="Genomic_DNA"/>
</dbReference>
<name>A0A133K988_HEYCO</name>
<sequence length="68" mass="8195">MFLPFLPYFIPFPNVFVKKCTFYAYISRSFKSGVFQSQGFFPEPENEKIFTMKDAPDQTDEKKRYKYL</sequence>
<dbReference type="Proteomes" id="UP000070376">
    <property type="component" value="Unassembled WGS sequence"/>
</dbReference>
<protein>
    <submittedName>
        <fullName evidence="1">Uncharacterized protein</fullName>
    </submittedName>
</protein>
<proteinExistence type="predicted"/>
<accession>A0A133K988</accession>
<evidence type="ECO:0000313" key="1">
    <source>
        <dbReference type="EMBL" id="KWZ76138.1"/>
    </source>
</evidence>
<reference evidence="2" key="1">
    <citation type="submission" date="2016-01" db="EMBL/GenBank/DDBJ databases">
        <authorList>
            <person name="Mitreva M."/>
            <person name="Pepin K.H."/>
            <person name="Mihindukulasuriya K.A."/>
            <person name="Fulton R."/>
            <person name="Fronick C."/>
            <person name="O'Laughlin M."/>
            <person name="Miner T."/>
            <person name="Herter B."/>
            <person name="Rosa B.A."/>
            <person name="Cordes M."/>
            <person name="Tomlinson C."/>
            <person name="Wollam A."/>
            <person name="Palsikar V.B."/>
            <person name="Mardis E.R."/>
            <person name="Wilson R.K."/>
        </authorList>
    </citation>
    <scope>NUCLEOTIDE SEQUENCE [LARGE SCALE GENOMIC DNA]</scope>
    <source>
        <strain evidence="2">GED7749B</strain>
    </source>
</reference>